<dbReference type="GO" id="GO:0018826">
    <property type="term" value="F:methionine gamma-lyase activity"/>
    <property type="evidence" value="ECO:0007669"/>
    <property type="project" value="UniProtKB-EC"/>
</dbReference>
<evidence type="ECO:0000313" key="12">
    <source>
        <dbReference type="EMBL" id="EIM72594.1"/>
    </source>
</evidence>
<dbReference type="PATRIC" id="fig|1189621.3.peg.4052"/>
<evidence type="ECO:0000256" key="6">
    <source>
        <dbReference type="ARBA" id="ARBA00023239"/>
    </source>
</evidence>
<evidence type="ECO:0000313" key="13">
    <source>
        <dbReference type="Proteomes" id="UP000005551"/>
    </source>
</evidence>
<dbReference type="Gene3D" id="3.40.640.10">
    <property type="entry name" value="Type I PLP-dependent aspartate aminotransferase-like (Major domain)"/>
    <property type="match status" value="1"/>
</dbReference>
<comment type="catalytic activity">
    <reaction evidence="7">
        <text>L-methionine + H2O = methanethiol + 2-oxobutanoate + NH4(+)</text>
        <dbReference type="Rhea" id="RHEA:23800"/>
        <dbReference type="ChEBI" id="CHEBI:15377"/>
        <dbReference type="ChEBI" id="CHEBI:16007"/>
        <dbReference type="ChEBI" id="CHEBI:16763"/>
        <dbReference type="ChEBI" id="CHEBI:28938"/>
        <dbReference type="ChEBI" id="CHEBI:57844"/>
        <dbReference type="EC" id="4.4.1.11"/>
    </reaction>
</comment>
<dbReference type="Gene3D" id="3.90.1150.10">
    <property type="entry name" value="Aspartate Aminotransferase, domain 1"/>
    <property type="match status" value="1"/>
</dbReference>
<organism evidence="12 13">
    <name type="scientific">Nitritalea halalkaliphila LW7</name>
    <dbReference type="NCBI Taxonomy" id="1189621"/>
    <lineage>
        <taxon>Bacteria</taxon>
        <taxon>Pseudomonadati</taxon>
        <taxon>Bacteroidota</taxon>
        <taxon>Cytophagia</taxon>
        <taxon>Cytophagales</taxon>
        <taxon>Cyclobacteriaceae</taxon>
        <taxon>Nitritalea</taxon>
    </lineage>
</organism>
<evidence type="ECO:0000256" key="8">
    <source>
        <dbReference type="ARBA" id="ARBA00050802"/>
    </source>
</evidence>
<dbReference type="STRING" id="1189621.A3SI_19486"/>
<dbReference type="InterPro" id="IPR000277">
    <property type="entry name" value="Cys/Met-Metab_PyrdxlP-dep_enz"/>
</dbReference>
<dbReference type="Pfam" id="PF01053">
    <property type="entry name" value="Cys_Met_Meta_PP"/>
    <property type="match status" value="1"/>
</dbReference>
<evidence type="ECO:0000256" key="10">
    <source>
        <dbReference type="ARBA" id="ARBA00078333"/>
    </source>
</evidence>
<comment type="subunit">
    <text evidence="9">Homotetramer; dimer of active dimers.</text>
</comment>
<dbReference type="InterPro" id="IPR015421">
    <property type="entry name" value="PyrdxlP-dep_Trfase_major"/>
</dbReference>
<name>I5BSP2_9BACT</name>
<dbReference type="FunFam" id="3.40.640.10:FF:000046">
    <property type="entry name" value="Cystathionine gamma-lyase"/>
    <property type="match status" value="1"/>
</dbReference>
<dbReference type="PROSITE" id="PS00868">
    <property type="entry name" value="CYS_MET_METAB_PP"/>
    <property type="match status" value="1"/>
</dbReference>
<keyword evidence="5 11" id="KW-0663">Pyridoxal phosphate</keyword>
<dbReference type="PANTHER" id="PTHR11808">
    <property type="entry name" value="TRANS-SULFURATION ENZYME FAMILY MEMBER"/>
    <property type="match status" value="1"/>
</dbReference>
<dbReference type="GO" id="GO:0030170">
    <property type="term" value="F:pyridoxal phosphate binding"/>
    <property type="evidence" value="ECO:0007669"/>
    <property type="project" value="InterPro"/>
</dbReference>
<dbReference type="GO" id="GO:0003962">
    <property type="term" value="F:cystathionine gamma-synthase activity"/>
    <property type="evidence" value="ECO:0007669"/>
    <property type="project" value="TreeGrafter"/>
</dbReference>
<proteinExistence type="inferred from homology"/>
<evidence type="ECO:0000256" key="2">
    <source>
        <dbReference type="ARBA" id="ARBA00008667"/>
    </source>
</evidence>
<keyword evidence="6" id="KW-0456">Lyase</keyword>
<comment type="caution">
    <text evidence="12">The sequence shown here is derived from an EMBL/GenBank/DDBJ whole genome shotgun (WGS) entry which is preliminary data.</text>
</comment>
<dbReference type="CDD" id="cd00614">
    <property type="entry name" value="CGS_like"/>
    <property type="match status" value="1"/>
</dbReference>
<evidence type="ECO:0000256" key="5">
    <source>
        <dbReference type="ARBA" id="ARBA00022898"/>
    </source>
</evidence>
<accession>I5BSP2</accession>
<dbReference type="Proteomes" id="UP000005551">
    <property type="component" value="Unassembled WGS sequence"/>
</dbReference>
<dbReference type="InterPro" id="IPR015424">
    <property type="entry name" value="PyrdxlP-dep_Trfase"/>
</dbReference>
<evidence type="ECO:0000256" key="3">
    <source>
        <dbReference type="ARBA" id="ARBA00012222"/>
    </source>
</evidence>
<keyword evidence="13" id="KW-1185">Reference proteome</keyword>
<dbReference type="GO" id="GO:0047982">
    <property type="term" value="F:homocysteine desulfhydrase activity"/>
    <property type="evidence" value="ECO:0007669"/>
    <property type="project" value="UniProtKB-EC"/>
</dbReference>
<dbReference type="InterPro" id="IPR015422">
    <property type="entry name" value="PyrdxlP-dep_Trfase_small"/>
</dbReference>
<comment type="cofactor">
    <cofactor evidence="1 11">
        <name>pyridoxal 5'-phosphate</name>
        <dbReference type="ChEBI" id="CHEBI:597326"/>
    </cofactor>
</comment>
<gene>
    <name evidence="12" type="ORF">A3SI_19486</name>
</gene>
<dbReference type="EC" id="4.4.1.11" evidence="3"/>
<dbReference type="InterPro" id="IPR054542">
    <property type="entry name" value="Cys_met_metab_PP"/>
</dbReference>
<evidence type="ECO:0000256" key="7">
    <source>
        <dbReference type="ARBA" id="ARBA00049180"/>
    </source>
</evidence>
<dbReference type="GO" id="GO:0005737">
    <property type="term" value="C:cytoplasm"/>
    <property type="evidence" value="ECO:0007669"/>
    <property type="project" value="TreeGrafter"/>
</dbReference>
<evidence type="ECO:0000256" key="9">
    <source>
        <dbReference type="ARBA" id="ARBA00064130"/>
    </source>
</evidence>
<protein>
    <recommendedName>
        <fullName evidence="4">L-methionine gamma-lyase</fullName>
        <ecNumber evidence="3">4.4.1.11</ecNumber>
    </recommendedName>
    <alternativeName>
        <fullName evidence="10">L-methionine-alpha-deamino-gamma-mercaptomethane-lyase</fullName>
    </alternativeName>
</protein>
<evidence type="ECO:0000256" key="1">
    <source>
        <dbReference type="ARBA" id="ARBA00001933"/>
    </source>
</evidence>
<dbReference type="AlphaFoldDB" id="I5BSP2"/>
<dbReference type="SUPFAM" id="SSF53383">
    <property type="entry name" value="PLP-dependent transferases"/>
    <property type="match status" value="1"/>
</dbReference>
<comment type="similarity">
    <text evidence="2">Belongs to the trans-sulfuration enzymes family. L-methionine gamma-lyase subfamily.</text>
</comment>
<dbReference type="PANTHER" id="PTHR11808:SF15">
    <property type="entry name" value="CYSTATHIONINE GAMMA-LYASE"/>
    <property type="match status" value="1"/>
</dbReference>
<comment type="catalytic activity">
    <reaction evidence="8">
        <text>L-homocysteine + H2O = 2-oxobutanoate + hydrogen sulfide + NH4(+) + H(+)</text>
        <dbReference type="Rhea" id="RHEA:14501"/>
        <dbReference type="ChEBI" id="CHEBI:15377"/>
        <dbReference type="ChEBI" id="CHEBI:15378"/>
        <dbReference type="ChEBI" id="CHEBI:16763"/>
        <dbReference type="ChEBI" id="CHEBI:28938"/>
        <dbReference type="ChEBI" id="CHEBI:29919"/>
        <dbReference type="ChEBI" id="CHEBI:58199"/>
        <dbReference type="EC" id="4.4.1.2"/>
    </reaction>
</comment>
<evidence type="ECO:0000256" key="4">
    <source>
        <dbReference type="ARBA" id="ARBA00019040"/>
    </source>
</evidence>
<reference evidence="12 13" key="1">
    <citation type="submission" date="2012-05" db="EMBL/GenBank/DDBJ databases">
        <title>Genome sequence of Nitritalea halalkaliphila LW7.</title>
        <authorList>
            <person name="Jangir P.K."/>
            <person name="Singh A."/>
            <person name="Shivaji S."/>
            <person name="Sharma R."/>
        </authorList>
    </citation>
    <scope>NUCLEOTIDE SEQUENCE [LARGE SCALE GENOMIC DNA]</scope>
    <source>
        <strain evidence="12 13">LW7</strain>
    </source>
</reference>
<evidence type="ECO:0000256" key="11">
    <source>
        <dbReference type="RuleBase" id="RU362118"/>
    </source>
</evidence>
<dbReference type="GO" id="GO:0019346">
    <property type="term" value="P:transsulfuration"/>
    <property type="evidence" value="ECO:0007669"/>
    <property type="project" value="InterPro"/>
</dbReference>
<dbReference type="EMBL" id="AJYA01000078">
    <property type="protein sequence ID" value="EIM72594.1"/>
    <property type="molecule type" value="Genomic_DNA"/>
</dbReference>
<dbReference type="FunFam" id="3.90.1150.10:FF:000008">
    <property type="entry name" value="Cystathionine gamma-synthase"/>
    <property type="match status" value="1"/>
</dbReference>
<dbReference type="GO" id="GO:0019343">
    <property type="term" value="P:cysteine biosynthetic process via cystathionine"/>
    <property type="evidence" value="ECO:0007669"/>
    <property type="project" value="TreeGrafter"/>
</dbReference>
<dbReference type="GO" id="GO:0004123">
    <property type="term" value="F:cystathionine gamma-lyase activity"/>
    <property type="evidence" value="ECO:0007669"/>
    <property type="project" value="TreeGrafter"/>
</dbReference>
<sequence length="301" mass="33093">MRLLRPGDEVIATHDLYGGAYRLFTQVVAAYGIHFHFVDLSDSAAIRQKLNARTRMIWMETPTNPTLKILDIRAVVEQVCGQHIWVAVDNTFASPYLQNPLELGADIVMHALTKYIAGHSDLLMGAVIVRDPELAERLAFIQNTCGAIPGPQDCFLTLRGIKTLALRMQRHCENGRAVAEFLAAHPAVQHVYWPGLEDHPGHVVAKAQMRDFGGMLSFRLVDDRVERALALMRRCRLFALAESLGGVESLIGHPVTMTHGSIPKAAREAVGITDSLIRLSVGIEDAEDLIADLEQALAGAH</sequence>